<reference evidence="1" key="2">
    <citation type="journal article" date="2022" name="New Phytol.">
        <title>Evolutionary transition to the ectomycorrhizal habit in the genomes of a hyperdiverse lineage of mushroom-forming fungi.</title>
        <authorList>
            <person name="Looney B."/>
            <person name="Miyauchi S."/>
            <person name="Morin E."/>
            <person name="Drula E."/>
            <person name="Courty P.E."/>
            <person name="Kohler A."/>
            <person name="Kuo A."/>
            <person name="LaButti K."/>
            <person name="Pangilinan J."/>
            <person name="Lipzen A."/>
            <person name="Riley R."/>
            <person name="Andreopoulos W."/>
            <person name="He G."/>
            <person name="Johnson J."/>
            <person name="Nolan M."/>
            <person name="Tritt A."/>
            <person name="Barry K.W."/>
            <person name="Grigoriev I.V."/>
            <person name="Nagy L.G."/>
            <person name="Hibbett D."/>
            <person name="Henrissat B."/>
            <person name="Matheny P.B."/>
            <person name="Labbe J."/>
            <person name="Martin F.M."/>
        </authorList>
    </citation>
    <scope>NUCLEOTIDE SEQUENCE</scope>
    <source>
        <strain evidence="1">FP105234-sp</strain>
    </source>
</reference>
<protein>
    <submittedName>
        <fullName evidence="1">Uncharacterized protein</fullName>
    </submittedName>
</protein>
<proteinExistence type="predicted"/>
<organism evidence="1 2">
    <name type="scientific">Auriscalpium vulgare</name>
    <dbReference type="NCBI Taxonomy" id="40419"/>
    <lineage>
        <taxon>Eukaryota</taxon>
        <taxon>Fungi</taxon>
        <taxon>Dikarya</taxon>
        <taxon>Basidiomycota</taxon>
        <taxon>Agaricomycotina</taxon>
        <taxon>Agaricomycetes</taxon>
        <taxon>Russulales</taxon>
        <taxon>Auriscalpiaceae</taxon>
        <taxon>Auriscalpium</taxon>
    </lineage>
</organism>
<reference evidence="1" key="1">
    <citation type="submission" date="2021-02" db="EMBL/GenBank/DDBJ databases">
        <authorList>
            <consortium name="DOE Joint Genome Institute"/>
            <person name="Ahrendt S."/>
            <person name="Looney B.P."/>
            <person name="Miyauchi S."/>
            <person name="Morin E."/>
            <person name="Drula E."/>
            <person name="Courty P.E."/>
            <person name="Chicoki N."/>
            <person name="Fauchery L."/>
            <person name="Kohler A."/>
            <person name="Kuo A."/>
            <person name="Labutti K."/>
            <person name="Pangilinan J."/>
            <person name="Lipzen A."/>
            <person name="Riley R."/>
            <person name="Andreopoulos W."/>
            <person name="He G."/>
            <person name="Johnson J."/>
            <person name="Barry K.W."/>
            <person name="Grigoriev I.V."/>
            <person name="Nagy L."/>
            <person name="Hibbett D."/>
            <person name="Henrissat B."/>
            <person name="Matheny P.B."/>
            <person name="Labbe J."/>
            <person name="Martin F."/>
        </authorList>
    </citation>
    <scope>NUCLEOTIDE SEQUENCE</scope>
    <source>
        <strain evidence="1">FP105234-sp</strain>
    </source>
</reference>
<name>A0ACB8RRA7_9AGAM</name>
<accession>A0ACB8RRA7</accession>
<dbReference type="EMBL" id="MU275924">
    <property type="protein sequence ID" value="KAI0046495.1"/>
    <property type="molecule type" value="Genomic_DNA"/>
</dbReference>
<dbReference type="Proteomes" id="UP000814033">
    <property type="component" value="Unassembled WGS sequence"/>
</dbReference>
<evidence type="ECO:0000313" key="1">
    <source>
        <dbReference type="EMBL" id="KAI0046495.1"/>
    </source>
</evidence>
<keyword evidence="2" id="KW-1185">Reference proteome</keyword>
<sequence>MMLTIMLGVAATVASIQATMQPMPVPPPPPSASTGMVGSGAAGAALMGVVKKESIEFVERSLCEELGLSARHSRVLILDDGYTLRHGATRRGESPTTCFVRSVGETIITTVGVGIGGHLGMSHKVIECRCQF</sequence>
<gene>
    <name evidence="1" type="ORF">FA95DRAFT_1368583</name>
</gene>
<comment type="caution">
    <text evidence="1">The sequence shown here is derived from an EMBL/GenBank/DDBJ whole genome shotgun (WGS) entry which is preliminary data.</text>
</comment>
<evidence type="ECO:0000313" key="2">
    <source>
        <dbReference type="Proteomes" id="UP000814033"/>
    </source>
</evidence>